<dbReference type="Proteomes" id="UP000015104">
    <property type="component" value="Unassembled WGS sequence"/>
</dbReference>
<evidence type="ECO:0000313" key="2">
    <source>
        <dbReference type="Proteomes" id="UP000015104"/>
    </source>
</evidence>
<keyword evidence="2" id="KW-1185">Reference proteome</keyword>
<organism evidence="1 2">
    <name type="scientific">Tetranychus urticae</name>
    <name type="common">Two-spotted spider mite</name>
    <dbReference type="NCBI Taxonomy" id="32264"/>
    <lineage>
        <taxon>Eukaryota</taxon>
        <taxon>Metazoa</taxon>
        <taxon>Ecdysozoa</taxon>
        <taxon>Arthropoda</taxon>
        <taxon>Chelicerata</taxon>
        <taxon>Arachnida</taxon>
        <taxon>Acari</taxon>
        <taxon>Acariformes</taxon>
        <taxon>Trombidiformes</taxon>
        <taxon>Prostigmata</taxon>
        <taxon>Eleutherengona</taxon>
        <taxon>Raphignathae</taxon>
        <taxon>Tetranychoidea</taxon>
        <taxon>Tetranychidae</taxon>
        <taxon>Tetranychus</taxon>
    </lineage>
</organism>
<reference evidence="1" key="2">
    <citation type="submission" date="2016-04" db="UniProtKB">
        <authorList>
            <consortium name="EnsemblMetazoa"/>
        </authorList>
    </citation>
    <scope>IDENTIFICATION</scope>
</reference>
<name>A0A158P4R6_TETUR</name>
<dbReference type="AlphaFoldDB" id="A0A158P4R6"/>
<reference evidence="2" key="1">
    <citation type="submission" date="2011-08" db="EMBL/GenBank/DDBJ databases">
        <authorList>
            <person name="Rombauts S."/>
        </authorList>
    </citation>
    <scope>NUCLEOTIDE SEQUENCE</scope>
    <source>
        <strain evidence="2">London</strain>
    </source>
</reference>
<sequence>MKNALNTGIQILQYAADGMKLNGQKRLKYAINWSIRLVMNFKLLRSFPFFFQPDAK</sequence>
<evidence type="ECO:0000313" key="1">
    <source>
        <dbReference type="EnsemblMetazoa" id="tetur07g08269.1"/>
    </source>
</evidence>
<dbReference type="EnsemblMetazoa" id="tetur07g08269.1">
    <property type="protein sequence ID" value="tetur07g08269.1"/>
    <property type="gene ID" value="tetur07g08269"/>
</dbReference>
<accession>A0A158P4R6</accession>
<dbReference type="EMBL" id="CAEY01001893">
    <property type="status" value="NOT_ANNOTATED_CDS"/>
    <property type="molecule type" value="Genomic_DNA"/>
</dbReference>
<protein>
    <submittedName>
        <fullName evidence="1">Uncharacterized protein</fullName>
    </submittedName>
</protein>
<proteinExistence type="predicted"/>